<dbReference type="Pfam" id="PF04074">
    <property type="entry name" value="DUF386"/>
    <property type="match status" value="1"/>
</dbReference>
<dbReference type="InterPro" id="IPR037012">
    <property type="entry name" value="NanQ/TabA/YiaL_sf"/>
</dbReference>
<name>A0A844CGP2_9LACT</name>
<dbReference type="AlphaFoldDB" id="A0A844CGP2"/>
<dbReference type="PANTHER" id="PTHR34986">
    <property type="entry name" value="EVOLVED BETA-GALACTOSIDASE SUBUNIT BETA"/>
    <property type="match status" value="1"/>
</dbReference>
<gene>
    <name evidence="1" type="ORF">GF867_04780</name>
</gene>
<comment type="caution">
    <text evidence="1">The sequence shown here is derived from an EMBL/GenBank/DDBJ whole genome shotgun (WGS) entry which is preliminary data.</text>
</comment>
<dbReference type="EMBL" id="WJQT01000004">
    <property type="protein sequence ID" value="MRJ46885.1"/>
    <property type="molecule type" value="Genomic_DNA"/>
</dbReference>
<organism evidence="1 2">
    <name type="scientific">Fundicoccus ignavus</name>
    <dbReference type="NCBI Taxonomy" id="2664442"/>
    <lineage>
        <taxon>Bacteria</taxon>
        <taxon>Bacillati</taxon>
        <taxon>Bacillota</taxon>
        <taxon>Bacilli</taxon>
        <taxon>Lactobacillales</taxon>
        <taxon>Aerococcaceae</taxon>
        <taxon>Fundicoccus</taxon>
    </lineage>
</organism>
<protein>
    <submittedName>
        <fullName evidence="1">DUF386 family protein</fullName>
    </submittedName>
</protein>
<dbReference type="Proteomes" id="UP000440066">
    <property type="component" value="Unassembled WGS sequence"/>
</dbReference>
<sequence>MILDVISNLENYRQLFPRFEAYQEYLTKMNELPEGKYDLGEGEFFSIMSGETRELESAQYEFHQKYLDLQIMLEGSEFMQWQNLDKVDQLNFDAESDIGFGTGPGTLIEIPQNSFYIVYPQDAHMPGLHVEEPAQFKKAVFKLKVK</sequence>
<dbReference type="GO" id="GO:0005829">
    <property type="term" value="C:cytosol"/>
    <property type="evidence" value="ECO:0007669"/>
    <property type="project" value="TreeGrafter"/>
</dbReference>
<dbReference type="PANTHER" id="PTHR34986:SF1">
    <property type="entry name" value="PROTEIN YIAL"/>
    <property type="match status" value="1"/>
</dbReference>
<dbReference type="Gene3D" id="2.60.120.370">
    <property type="entry name" value="YhcH/YjgK/YiaL"/>
    <property type="match status" value="1"/>
</dbReference>
<dbReference type="SUPFAM" id="SSF51197">
    <property type="entry name" value="Clavaminate synthase-like"/>
    <property type="match status" value="1"/>
</dbReference>
<proteinExistence type="predicted"/>
<evidence type="ECO:0000313" key="2">
    <source>
        <dbReference type="Proteomes" id="UP000440066"/>
    </source>
</evidence>
<evidence type="ECO:0000313" key="1">
    <source>
        <dbReference type="EMBL" id="MRJ46885.1"/>
    </source>
</evidence>
<accession>A0A844CGP2</accession>
<dbReference type="RefSeq" id="WP_153831969.1">
    <property type="nucleotide sequence ID" value="NZ_WJQT01000004.1"/>
</dbReference>
<reference evidence="1 2" key="1">
    <citation type="submission" date="2019-11" db="EMBL/GenBank/DDBJ databases">
        <title>Characterisation of Fundicoccus ignavus gen. nov. sp. nov., a novel genus of the family Aerococcaceae from bulk tank milk.</title>
        <authorList>
            <person name="Siebert A."/>
            <person name="Huptas C."/>
            <person name="Wenning M."/>
            <person name="Scherer S."/>
            <person name="Doll E.V."/>
        </authorList>
    </citation>
    <scope>NUCLEOTIDE SEQUENCE [LARGE SCALE GENOMIC DNA]</scope>
    <source>
        <strain evidence="1 2">DSM 109652</strain>
    </source>
</reference>
<dbReference type="InterPro" id="IPR004375">
    <property type="entry name" value="NanQ/TabA/YiaL"/>
</dbReference>
<dbReference type="NCBIfam" id="TIGR00022">
    <property type="entry name" value="YhcH/YjgK/YiaL family protein"/>
    <property type="match status" value="1"/>
</dbReference>